<proteinExistence type="predicted"/>
<dbReference type="InterPro" id="IPR006683">
    <property type="entry name" value="Thioestr_dom"/>
</dbReference>
<protein>
    <submittedName>
        <fullName evidence="2">PaaI family thioesterase</fullName>
        <ecNumber evidence="2">3.1.2.-</ecNumber>
    </submittedName>
</protein>
<dbReference type="CDD" id="cd03443">
    <property type="entry name" value="PaaI_thioesterase"/>
    <property type="match status" value="1"/>
</dbReference>
<dbReference type="Pfam" id="PF03061">
    <property type="entry name" value="4HBT"/>
    <property type="match status" value="1"/>
</dbReference>
<dbReference type="EC" id="3.1.2.-" evidence="2"/>
<name>A0ABW6RQS5_9NOCA</name>
<dbReference type="Gene3D" id="3.10.129.10">
    <property type="entry name" value="Hotdog Thioesterase"/>
    <property type="match status" value="1"/>
</dbReference>
<sequence>MTTVDHQLDRRRHILLELGFATRRVGDELHGSATITPQMHVPGTTHLRTSVLAIWLDTMGGLLASLVIHPRVPMTLELDVNLFRPAPGAGEVRAVGRTVKAGRSVFVAEIEFTVDDVPIGFGATSFMAAPNPDVQLPRKLSIDMPPSGTRLAVPLAERARCERREPGVTVLPRTEDGLNAAGTVNGGLIALAAEEAALSLGPSNGLSFLGLRYLQAARVGPVVATATAQHGLGRVELRDSGNDNRITTLATTRTFDR</sequence>
<dbReference type="Proteomes" id="UP001601992">
    <property type="component" value="Unassembled WGS sequence"/>
</dbReference>
<accession>A0ABW6RQS5</accession>
<dbReference type="SUPFAM" id="SSF54637">
    <property type="entry name" value="Thioesterase/thiol ester dehydrase-isomerase"/>
    <property type="match status" value="2"/>
</dbReference>
<keyword evidence="3" id="KW-1185">Reference proteome</keyword>
<dbReference type="GO" id="GO:0016787">
    <property type="term" value="F:hydrolase activity"/>
    <property type="evidence" value="ECO:0007669"/>
    <property type="project" value="UniProtKB-KW"/>
</dbReference>
<reference evidence="2 3" key="1">
    <citation type="submission" date="2024-10" db="EMBL/GenBank/DDBJ databases">
        <title>The Natural Products Discovery Center: Release of the First 8490 Sequenced Strains for Exploring Actinobacteria Biosynthetic Diversity.</title>
        <authorList>
            <person name="Kalkreuter E."/>
            <person name="Kautsar S.A."/>
            <person name="Yang D."/>
            <person name="Bader C.D."/>
            <person name="Teijaro C.N."/>
            <person name="Fluegel L."/>
            <person name="Davis C.M."/>
            <person name="Simpson J.R."/>
            <person name="Lauterbach L."/>
            <person name="Steele A.D."/>
            <person name="Gui C."/>
            <person name="Meng S."/>
            <person name="Li G."/>
            <person name="Viehrig K."/>
            <person name="Ye F."/>
            <person name="Su P."/>
            <person name="Kiefer A.F."/>
            <person name="Nichols A."/>
            <person name="Cepeda A.J."/>
            <person name="Yan W."/>
            <person name="Fan B."/>
            <person name="Jiang Y."/>
            <person name="Adhikari A."/>
            <person name="Zheng C.-J."/>
            <person name="Schuster L."/>
            <person name="Cowan T.M."/>
            <person name="Smanski M.J."/>
            <person name="Chevrette M.G."/>
            <person name="De Carvalho L.P.S."/>
            <person name="Shen B."/>
        </authorList>
    </citation>
    <scope>NUCLEOTIDE SEQUENCE [LARGE SCALE GENOMIC DNA]</scope>
    <source>
        <strain evidence="2 3">NPDC002593</strain>
    </source>
</reference>
<dbReference type="RefSeq" id="WP_051193621.1">
    <property type="nucleotide sequence ID" value="NZ_JBIAQY010000001.1"/>
</dbReference>
<evidence type="ECO:0000259" key="1">
    <source>
        <dbReference type="Pfam" id="PF03061"/>
    </source>
</evidence>
<dbReference type="InterPro" id="IPR029069">
    <property type="entry name" value="HotDog_dom_sf"/>
</dbReference>
<dbReference type="EMBL" id="JBIAQY010000001">
    <property type="protein sequence ID" value="MFF3566355.1"/>
    <property type="molecule type" value="Genomic_DNA"/>
</dbReference>
<gene>
    <name evidence="2" type="ORF">ACFYXQ_01080</name>
</gene>
<keyword evidence="2" id="KW-0378">Hydrolase</keyword>
<organism evidence="2 3">
    <name type="scientific">Nocardia jiangxiensis</name>
    <dbReference type="NCBI Taxonomy" id="282685"/>
    <lineage>
        <taxon>Bacteria</taxon>
        <taxon>Bacillati</taxon>
        <taxon>Actinomycetota</taxon>
        <taxon>Actinomycetes</taxon>
        <taxon>Mycobacteriales</taxon>
        <taxon>Nocardiaceae</taxon>
        <taxon>Nocardia</taxon>
    </lineage>
</organism>
<evidence type="ECO:0000313" key="3">
    <source>
        <dbReference type="Proteomes" id="UP001601992"/>
    </source>
</evidence>
<comment type="caution">
    <text evidence="2">The sequence shown here is derived from an EMBL/GenBank/DDBJ whole genome shotgun (WGS) entry which is preliminary data.</text>
</comment>
<evidence type="ECO:0000313" key="2">
    <source>
        <dbReference type="EMBL" id="MFF3566355.1"/>
    </source>
</evidence>
<feature type="domain" description="Thioesterase" evidence="1">
    <location>
        <begin position="51"/>
        <end position="116"/>
    </location>
</feature>